<dbReference type="Pfam" id="PF00106">
    <property type="entry name" value="adh_short"/>
    <property type="match status" value="1"/>
</dbReference>
<accession>A0A2G8L346</accession>
<dbReference type="PRINTS" id="PR00081">
    <property type="entry name" value="GDHRDH"/>
</dbReference>
<dbReference type="InterPro" id="IPR002347">
    <property type="entry name" value="SDR_fam"/>
</dbReference>
<dbReference type="InterPro" id="IPR036291">
    <property type="entry name" value="NAD(P)-bd_dom_sf"/>
</dbReference>
<proteinExistence type="inferred from homology"/>
<keyword evidence="3" id="KW-1185">Reference proteome</keyword>
<dbReference type="GO" id="GO:0005811">
    <property type="term" value="C:lipid droplet"/>
    <property type="evidence" value="ECO:0007669"/>
    <property type="project" value="TreeGrafter"/>
</dbReference>
<protein>
    <recommendedName>
        <fullName evidence="4">Epidermal retinol dehydrogenase 2</fullName>
    </recommendedName>
</protein>
<dbReference type="SUPFAM" id="SSF51735">
    <property type="entry name" value="NAD(P)-binding Rossmann-fold domains"/>
    <property type="match status" value="1"/>
</dbReference>
<dbReference type="PRINTS" id="PR00080">
    <property type="entry name" value="SDRFAMILY"/>
</dbReference>
<comment type="caution">
    <text evidence="2">The sequence shown here is derived from an EMBL/GenBank/DDBJ whole genome shotgun (WGS) entry which is preliminary data.</text>
</comment>
<dbReference type="Proteomes" id="UP000230750">
    <property type="component" value="Unassembled WGS sequence"/>
</dbReference>
<dbReference type="OrthoDB" id="10253736at2759"/>
<evidence type="ECO:0000256" key="1">
    <source>
        <dbReference type="RuleBase" id="RU000363"/>
    </source>
</evidence>
<name>A0A2G8L346_STIJA</name>
<organism evidence="2 3">
    <name type="scientific">Stichopus japonicus</name>
    <name type="common">Sea cucumber</name>
    <dbReference type="NCBI Taxonomy" id="307972"/>
    <lineage>
        <taxon>Eukaryota</taxon>
        <taxon>Metazoa</taxon>
        <taxon>Echinodermata</taxon>
        <taxon>Eleutherozoa</taxon>
        <taxon>Echinozoa</taxon>
        <taxon>Holothuroidea</taxon>
        <taxon>Aspidochirotacea</taxon>
        <taxon>Aspidochirotida</taxon>
        <taxon>Stichopodidae</taxon>
        <taxon>Apostichopus</taxon>
    </lineage>
</organism>
<sequence length="191" mass="21064">MKPAGDHLVNNAGIVSGSYFLDLSDEKIMKTMGVNTMAHFWTLRAFLPDMIKNNQGHVVTVSSLVGEGGIGGMSDYSASKCAVKGLHESILRELHMYKSNVKCTVVCPYTVNTGMFNGISVKYQFLLPFITPEYVGEKVVQAVLTDTDTLYLPPYIFIAVFLMHSLPTNVQLAIENFLNANEAMKSFVGKR</sequence>
<evidence type="ECO:0008006" key="4">
    <source>
        <dbReference type="Google" id="ProtNLM"/>
    </source>
</evidence>
<dbReference type="PANTHER" id="PTHR24322">
    <property type="entry name" value="PKSB"/>
    <property type="match status" value="1"/>
</dbReference>
<dbReference type="Gene3D" id="3.40.50.720">
    <property type="entry name" value="NAD(P)-binding Rossmann-like Domain"/>
    <property type="match status" value="1"/>
</dbReference>
<gene>
    <name evidence="2" type="ORF">BSL78_08445</name>
</gene>
<evidence type="ECO:0000313" key="3">
    <source>
        <dbReference type="Proteomes" id="UP000230750"/>
    </source>
</evidence>
<dbReference type="EMBL" id="MRZV01000239">
    <property type="protein sequence ID" value="PIK54668.1"/>
    <property type="molecule type" value="Genomic_DNA"/>
</dbReference>
<dbReference type="AlphaFoldDB" id="A0A2G8L346"/>
<reference evidence="2 3" key="1">
    <citation type="journal article" date="2017" name="PLoS Biol.">
        <title>The sea cucumber genome provides insights into morphological evolution and visceral regeneration.</title>
        <authorList>
            <person name="Zhang X."/>
            <person name="Sun L."/>
            <person name="Yuan J."/>
            <person name="Sun Y."/>
            <person name="Gao Y."/>
            <person name="Zhang L."/>
            <person name="Li S."/>
            <person name="Dai H."/>
            <person name="Hamel J.F."/>
            <person name="Liu C."/>
            <person name="Yu Y."/>
            <person name="Liu S."/>
            <person name="Lin W."/>
            <person name="Guo K."/>
            <person name="Jin S."/>
            <person name="Xu P."/>
            <person name="Storey K.B."/>
            <person name="Huan P."/>
            <person name="Zhang T."/>
            <person name="Zhou Y."/>
            <person name="Zhang J."/>
            <person name="Lin C."/>
            <person name="Li X."/>
            <person name="Xing L."/>
            <person name="Huo D."/>
            <person name="Sun M."/>
            <person name="Wang L."/>
            <person name="Mercier A."/>
            <person name="Li F."/>
            <person name="Yang H."/>
            <person name="Xiang J."/>
        </authorList>
    </citation>
    <scope>NUCLEOTIDE SEQUENCE [LARGE SCALE GENOMIC DNA]</scope>
    <source>
        <strain evidence="2">Shaxun</strain>
        <tissue evidence="2">Muscle</tissue>
    </source>
</reference>
<dbReference type="GO" id="GO:0016616">
    <property type="term" value="F:oxidoreductase activity, acting on the CH-OH group of donors, NAD or NADP as acceptor"/>
    <property type="evidence" value="ECO:0007669"/>
    <property type="project" value="TreeGrafter"/>
</dbReference>
<dbReference type="STRING" id="307972.A0A2G8L346"/>
<comment type="similarity">
    <text evidence="1">Belongs to the short-chain dehydrogenases/reductases (SDR) family.</text>
</comment>
<evidence type="ECO:0000313" key="2">
    <source>
        <dbReference type="EMBL" id="PIK54668.1"/>
    </source>
</evidence>
<dbReference type="PANTHER" id="PTHR24322:SF746">
    <property type="entry name" value="SHORT CHAIN DEHYDROGENASE_REDUCTASE FAMILY 16C MEMBER 5"/>
    <property type="match status" value="1"/>
</dbReference>